<keyword evidence="3" id="KW-1185">Reference proteome</keyword>
<dbReference type="EMBL" id="JAACJN010000111">
    <property type="protein sequence ID" value="KAF5372411.1"/>
    <property type="molecule type" value="Genomic_DNA"/>
</dbReference>
<organism evidence="2 3">
    <name type="scientific">Collybiopsis confluens</name>
    <dbReference type="NCBI Taxonomy" id="2823264"/>
    <lineage>
        <taxon>Eukaryota</taxon>
        <taxon>Fungi</taxon>
        <taxon>Dikarya</taxon>
        <taxon>Basidiomycota</taxon>
        <taxon>Agaricomycotina</taxon>
        <taxon>Agaricomycetes</taxon>
        <taxon>Agaricomycetidae</taxon>
        <taxon>Agaricales</taxon>
        <taxon>Marasmiineae</taxon>
        <taxon>Omphalotaceae</taxon>
        <taxon>Collybiopsis</taxon>
    </lineage>
</organism>
<reference evidence="2 3" key="1">
    <citation type="journal article" date="2020" name="ISME J.">
        <title>Uncovering the hidden diversity of litter-decomposition mechanisms in mushroom-forming fungi.</title>
        <authorList>
            <person name="Floudas D."/>
            <person name="Bentzer J."/>
            <person name="Ahren D."/>
            <person name="Johansson T."/>
            <person name="Persson P."/>
            <person name="Tunlid A."/>
        </authorList>
    </citation>
    <scope>NUCLEOTIDE SEQUENCE [LARGE SCALE GENOMIC DNA]</scope>
    <source>
        <strain evidence="2 3">CBS 406.79</strain>
    </source>
</reference>
<gene>
    <name evidence="2" type="ORF">D9757_011608</name>
</gene>
<proteinExistence type="predicted"/>
<dbReference type="AlphaFoldDB" id="A0A8H5LWY7"/>
<evidence type="ECO:0000256" key="1">
    <source>
        <dbReference type="SAM" id="MobiDB-lite"/>
    </source>
</evidence>
<dbReference type="Proteomes" id="UP000518752">
    <property type="component" value="Unassembled WGS sequence"/>
</dbReference>
<feature type="compositionally biased region" description="Basic and acidic residues" evidence="1">
    <location>
        <begin position="371"/>
        <end position="382"/>
    </location>
</feature>
<evidence type="ECO:0000313" key="3">
    <source>
        <dbReference type="Proteomes" id="UP000518752"/>
    </source>
</evidence>
<name>A0A8H5LWY7_9AGAR</name>
<feature type="region of interest" description="Disordered" evidence="1">
    <location>
        <begin position="325"/>
        <end position="382"/>
    </location>
</feature>
<dbReference type="Gene3D" id="3.40.50.300">
    <property type="entry name" value="P-loop containing nucleotide triphosphate hydrolases"/>
    <property type="match status" value="1"/>
</dbReference>
<comment type="caution">
    <text evidence="2">The sequence shown here is derived from an EMBL/GenBank/DDBJ whole genome shotgun (WGS) entry which is preliminary data.</text>
</comment>
<evidence type="ECO:0000313" key="2">
    <source>
        <dbReference type="EMBL" id="KAF5372411.1"/>
    </source>
</evidence>
<evidence type="ECO:0008006" key="4">
    <source>
        <dbReference type="Google" id="ProtNLM"/>
    </source>
</evidence>
<dbReference type="OrthoDB" id="2968614at2759"/>
<feature type="region of interest" description="Disordered" evidence="1">
    <location>
        <begin position="441"/>
        <end position="465"/>
    </location>
</feature>
<accession>A0A8H5LWY7</accession>
<protein>
    <recommendedName>
        <fullName evidence="4">G domain-containing protein</fullName>
    </recommendedName>
</protein>
<feature type="compositionally biased region" description="Polar residues" evidence="1">
    <location>
        <begin position="442"/>
        <end position="461"/>
    </location>
</feature>
<feature type="compositionally biased region" description="Acidic residues" evidence="1">
    <location>
        <begin position="348"/>
        <end position="370"/>
    </location>
</feature>
<sequence>MFRLTAVIHSVPLMASREDVIVLAMGCTGPLSFAGLAEHSSSSSGSLRETPALKSETSTVKVVRFCDRTSGRNVTIVDTPGFDDSHKDLTDTVVWKVCGKKSLAQFFNEYDNKRKLHGLVYLDRIIDNRLGGQSNINLQKIQQLCGPDAFKNVGKKRELELRKKVFQRVGPKGAILRMKERKIPGRDAITDGGPANGPSCEANVIHRIRCTRWKSRKSTSSLEPLAQRMRLADPEIPPPVVPVLPPGANRPLPTYPEPYRSSEKLKKLKSSAFSSFANPRNHENAWHAPYSELFHELVRPYPSLAPHPQYRLWRLSSERSRATFHRRFPPPSESPSMPDFKADYVPSEPEEEPEDEAFGGGDDDLESEDENNTHALEDGRDEKDPFASLMQNFREAFPLEQSTRTDTRLPVEPTLPSLVAENPDSLDLDLQYILQPKKFEGAQTSAESPSTSAPLFKSTSTVRDRDNQDHVPDIVVIHQEMEDLPEIDQELETWVRFAEEIRRVHRCAQRTVHQCTGLIGEFKRNIPRMAEMQVWEDSTLNVGQKREIVASAIDNALVGARLDLAQYCRLYFKTFPLIEEVIAFAAVGPYWQYAIIQRDDVHSYLPKVRRWPRKDAEIQDRYFKKFTPWKEIGTDESDEGLNEMRDLQLHPLAHDVCF</sequence>
<dbReference type="InterPro" id="IPR027417">
    <property type="entry name" value="P-loop_NTPase"/>
</dbReference>